<dbReference type="AlphaFoldDB" id="A0ABD0P3K7"/>
<organism evidence="1 2">
    <name type="scientific">Cirrhinus mrigala</name>
    <name type="common">Mrigala</name>
    <dbReference type="NCBI Taxonomy" id="683832"/>
    <lineage>
        <taxon>Eukaryota</taxon>
        <taxon>Metazoa</taxon>
        <taxon>Chordata</taxon>
        <taxon>Craniata</taxon>
        <taxon>Vertebrata</taxon>
        <taxon>Euteleostomi</taxon>
        <taxon>Actinopterygii</taxon>
        <taxon>Neopterygii</taxon>
        <taxon>Teleostei</taxon>
        <taxon>Ostariophysi</taxon>
        <taxon>Cypriniformes</taxon>
        <taxon>Cyprinidae</taxon>
        <taxon>Labeoninae</taxon>
        <taxon>Labeonini</taxon>
        <taxon>Cirrhinus</taxon>
    </lineage>
</organism>
<evidence type="ECO:0000313" key="1">
    <source>
        <dbReference type="EMBL" id="KAL0168161.1"/>
    </source>
</evidence>
<protein>
    <submittedName>
        <fullName evidence="1">Uncharacterized protein</fullName>
    </submittedName>
</protein>
<evidence type="ECO:0000313" key="2">
    <source>
        <dbReference type="Proteomes" id="UP001529510"/>
    </source>
</evidence>
<feature type="non-terminal residue" evidence="1">
    <location>
        <position position="1"/>
    </location>
</feature>
<proteinExistence type="predicted"/>
<gene>
    <name evidence="1" type="ORF">M9458_036383</name>
</gene>
<accession>A0ABD0P3K7</accession>
<comment type="caution">
    <text evidence="1">The sequence shown here is derived from an EMBL/GenBank/DDBJ whole genome shotgun (WGS) entry which is preliminary data.</text>
</comment>
<name>A0ABD0P3K7_CIRMR</name>
<dbReference type="EMBL" id="JAMKFB020000018">
    <property type="protein sequence ID" value="KAL0168161.1"/>
    <property type="molecule type" value="Genomic_DNA"/>
</dbReference>
<dbReference type="Proteomes" id="UP001529510">
    <property type="component" value="Unassembled WGS sequence"/>
</dbReference>
<feature type="non-terminal residue" evidence="1">
    <location>
        <position position="51"/>
    </location>
</feature>
<keyword evidence="2" id="KW-1185">Reference proteome</keyword>
<dbReference type="Gene3D" id="3.10.50.40">
    <property type="match status" value="1"/>
</dbReference>
<sequence>KKVLQASPENALTPAWGQEVTLKMQGVLEDRTVVEKDCKLVFIIGEGDVNQ</sequence>
<dbReference type="InterPro" id="IPR046357">
    <property type="entry name" value="PPIase_dom_sf"/>
</dbReference>
<reference evidence="1 2" key="1">
    <citation type="submission" date="2024-05" db="EMBL/GenBank/DDBJ databases">
        <title>Genome sequencing and assembly of Indian major carp, Cirrhinus mrigala (Hamilton, 1822).</title>
        <authorList>
            <person name="Mohindra V."/>
            <person name="Chowdhury L.M."/>
            <person name="Lal K."/>
            <person name="Jena J.K."/>
        </authorList>
    </citation>
    <scope>NUCLEOTIDE SEQUENCE [LARGE SCALE GENOMIC DNA]</scope>
    <source>
        <strain evidence="1">CM1030</strain>
        <tissue evidence="1">Blood</tissue>
    </source>
</reference>